<feature type="transmembrane region" description="Helical" evidence="1">
    <location>
        <begin position="130"/>
        <end position="156"/>
    </location>
</feature>
<dbReference type="InterPro" id="IPR040229">
    <property type="entry name" value="At3g27390-like"/>
</dbReference>
<dbReference type="Proteomes" id="UP001141806">
    <property type="component" value="Unassembled WGS sequence"/>
</dbReference>
<gene>
    <name evidence="2" type="ORF">NE237_008926</name>
</gene>
<dbReference type="EMBL" id="JAMYWD010000002">
    <property type="protein sequence ID" value="KAJ4978146.1"/>
    <property type="molecule type" value="Genomic_DNA"/>
</dbReference>
<feature type="transmembrane region" description="Helical" evidence="1">
    <location>
        <begin position="104"/>
        <end position="124"/>
    </location>
</feature>
<feature type="transmembrane region" description="Helical" evidence="1">
    <location>
        <begin position="331"/>
        <end position="358"/>
    </location>
</feature>
<feature type="transmembrane region" description="Helical" evidence="1">
    <location>
        <begin position="482"/>
        <end position="500"/>
    </location>
</feature>
<keyword evidence="1" id="KW-0812">Transmembrane</keyword>
<sequence length="641" mass="72293">MKENKEESYMGESFLVQSYLLHGERHLAGVGRSGSHEILPMILGCLEACPVAKLDDRTVRSDKNFVSSQSSSLVQWPVKSSLKQRERFQKMETLKGFRGNLWKFLAFFPFFVLLLALGIIKAALVGPAVFLLVSFGNSAVIIGLWPMHVIWTYYCIARTRKFGLFMKSLLFIILIIPLSLWLLIGMLGSMLTGIGYGFFWPLMATFEAIAEGVENKFVRCFKDGTWDTVLGGCTIVCDFTDVLFHSYFSVMDSLLDSISESPKEIRVTQIPTCTLAGILGVLIDVPVISIIVIYKAPFMLLRGWQRLIQDLIGSEGPFLETVCVPFAGLSILLWPVAVCLCTLAGIISSFFLGCYAAAVAYEEGSTKRGILYAVAIVSIFDEYTNDLLYLREGSCFPRPEYHKTVDSSLLLCPIKKVQEKPEAIQTKRPPVRTPSKKWQELKPVVIWDNFFQACEDTGKELLRGRAFGIEDLEAWQHSKNQIINIGIPAYVFLLCFLRSIKSGSEGFLMRNNVELTSVNRPEGRVFEWMFEPMSVMKEQIKSLNLLETEELYLYKLTLYCGDMKLVEAWKNGGVSPNNEIRMAQLQAISRRLHGLCLTISRLPTFRRRYHDVVKALVLEAKRSAKLTQDLAGSNEDIEAVL</sequence>
<feature type="transmembrane region" description="Helical" evidence="1">
    <location>
        <begin position="168"/>
        <end position="188"/>
    </location>
</feature>
<keyword evidence="1" id="KW-0472">Membrane</keyword>
<name>A0A9Q0KWT3_9MAGN</name>
<evidence type="ECO:0000256" key="1">
    <source>
        <dbReference type="SAM" id="Phobius"/>
    </source>
</evidence>
<reference evidence="2" key="1">
    <citation type="journal article" date="2023" name="Plant J.">
        <title>The genome of the king protea, Protea cynaroides.</title>
        <authorList>
            <person name="Chang J."/>
            <person name="Duong T.A."/>
            <person name="Schoeman C."/>
            <person name="Ma X."/>
            <person name="Roodt D."/>
            <person name="Barker N."/>
            <person name="Li Z."/>
            <person name="Van de Peer Y."/>
            <person name="Mizrachi E."/>
        </authorList>
    </citation>
    <scope>NUCLEOTIDE SEQUENCE</scope>
    <source>
        <tissue evidence="2">Young leaves</tissue>
    </source>
</reference>
<feature type="transmembrane region" description="Helical" evidence="1">
    <location>
        <begin position="273"/>
        <end position="294"/>
    </location>
</feature>
<evidence type="ECO:0000313" key="2">
    <source>
        <dbReference type="EMBL" id="KAJ4978146.1"/>
    </source>
</evidence>
<dbReference type="OrthoDB" id="1932537at2759"/>
<dbReference type="PANTHER" id="PTHR31133:SF9">
    <property type="entry name" value="TRANSMEMBRANE PROTEIN"/>
    <property type="match status" value="1"/>
</dbReference>
<accession>A0A9Q0KWT3</accession>
<protein>
    <submittedName>
        <fullName evidence="2">Uncharacterized protein</fullName>
    </submittedName>
</protein>
<organism evidence="2 3">
    <name type="scientific">Protea cynaroides</name>
    <dbReference type="NCBI Taxonomy" id="273540"/>
    <lineage>
        <taxon>Eukaryota</taxon>
        <taxon>Viridiplantae</taxon>
        <taxon>Streptophyta</taxon>
        <taxon>Embryophyta</taxon>
        <taxon>Tracheophyta</taxon>
        <taxon>Spermatophyta</taxon>
        <taxon>Magnoliopsida</taxon>
        <taxon>Proteales</taxon>
        <taxon>Proteaceae</taxon>
        <taxon>Protea</taxon>
    </lineage>
</organism>
<evidence type="ECO:0000313" key="3">
    <source>
        <dbReference type="Proteomes" id="UP001141806"/>
    </source>
</evidence>
<keyword evidence="1" id="KW-1133">Transmembrane helix</keyword>
<feature type="transmembrane region" description="Helical" evidence="1">
    <location>
        <begin position="194"/>
        <end position="213"/>
    </location>
</feature>
<keyword evidence="3" id="KW-1185">Reference proteome</keyword>
<proteinExistence type="predicted"/>
<comment type="caution">
    <text evidence="2">The sequence shown here is derived from an EMBL/GenBank/DDBJ whole genome shotgun (WGS) entry which is preliminary data.</text>
</comment>
<dbReference type="PANTHER" id="PTHR31133">
    <property type="entry name" value="MEMBRANE PROTEIN"/>
    <property type="match status" value="1"/>
</dbReference>
<dbReference type="AlphaFoldDB" id="A0A9Q0KWT3"/>